<evidence type="ECO:0000313" key="2">
    <source>
        <dbReference type="EMBL" id="PKU23767.1"/>
    </source>
</evidence>
<accession>A0A2N3PTQ2</accession>
<protein>
    <recommendedName>
        <fullName evidence="4">DUF1795 domain-containing protein</fullName>
    </recommendedName>
</protein>
<dbReference type="RefSeq" id="WP_101251403.1">
    <property type="nucleotide sequence ID" value="NZ_PIUM01000017.1"/>
</dbReference>
<keyword evidence="3" id="KW-1185">Reference proteome</keyword>
<keyword evidence="1" id="KW-0732">Signal</keyword>
<dbReference type="OrthoDB" id="6116092at2"/>
<evidence type="ECO:0000313" key="3">
    <source>
        <dbReference type="Proteomes" id="UP000233293"/>
    </source>
</evidence>
<dbReference type="AlphaFoldDB" id="A0A2N3PTQ2"/>
<name>A0A2N3PTQ2_9PROT</name>
<reference evidence="3" key="1">
    <citation type="submission" date="2017-12" db="EMBL/GenBank/DDBJ databases">
        <title>Draft genome sequence of Telmatospirillum siberiense 26-4b1T, an acidotolerant peatland alphaproteobacterium potentially involved in sulfur cycling.</title>
        <authorList>
            <person name="Hausmann B."/>
            <person name="Pjevac P."/>
            <person name="Schreck K."/>
            <person name="Herbold C.W."/>
            <person name="Daims H."/>
            <person name="Wagner M."/>
            <person name="Pester M."/>
            <person name="Loy A."/>
        </authorList>
    </citation>
    <scope>NUCLEOTIDE SEQUENCE [LARGE SCALE GENOMIC DNA]</scope>
    <source>
        <strain evidence="3">26-4b1</strain>
    </source>
</reference>
<dbReference type="EMBL" id="PIUM01000017">
    <property type="protein sequence ID" value="PKU23767.1"/>
    <property type="molecule type" value="Genomic_DNA"/>
</dbReference>
<sequence length="203" mass="21939">MRFVLSAVLGVLFCSSFSLAGAEPPPASEQLYILPPKGWTVGFHEAKGNVDVTEVLPPGQTLKNWTEMLTVQMIGGMGGKAAQDVLKDQLEIVKNACEDIGAGQVSLAVENGFETAMRAVACPKSKQWGDGELSLYKVISGRDRAYVIWRSWRGPSFSKDHLPVPAEMTTEWLAFMRQVMLCDTADPKHACPSQSGKGAPAAK</sequence>
<dbReference type="Proteomes" id="UP000233293">
    <property type="component" value="Unassembled WGS sequence"/>
</dbReference>
<organism evidence="2 3">
    <name type="scientific">Telmatospirillum siberiense</name>
    <dbReference type="NCBI Taxonomy" id="382514"/>
    <lineage>
        <taxon>Bacteria</taxon>
        <taxon>Pseudomonadati</taxon>
        <taxon>Pseudomonadota</taxon>
        <taxon>Alphaproteobacteria</taxon>
        <taxon>Rhodospirillales</taxon>
        <taxon>Rhodospirillaceae</taxon>
        <taxon>Telmatospirillum</taxon>
    </lineage>
</organism>
<feature type="signal peptide" evidence="1">
    <location>
        <begin position="1"/>
        <end position="20"/>
    </location>
</feature>
<comment type="caution">
    <text evidence="2">The sequence shown here is derived from an EMBL/GenBank/DDBJ whole genome shotgun (WGS) entry which is preliminary data.</text>
</comment>
<evidence type="ECO:0000256" key="1">
    <source>
        <dbReference type="SAM" id="SignalP"/>
    </source>
</evidence>
<gene>
    <name evidence="2" type="ORF">CWS72_14840</name>
</gene>
<evidence type="ECO:0008006" key="4">
    <source>
        <dbReference type="Google" id="ProtNLM"/>
    </source>
</evidence>
<proteinExistence type="predicted"/>
<feature type="chain" id="PRO_5014826908" description="DUF1795 domain-containing protein" evidence="1">
    <location>
        <begin position="21"/>
        <end position="203"/>
    </location>
</feature>